<feature type="domain" description="MSP" evidence="3">
    <location>
        <begin position="302"/>
        <end position="421"/>
    </location>
</feature>
<dbReference type="PROSITE" id="PS50202">
    <property type="entry name" value="MSP"/>
    <property type="match status" value="1"/>
</dbReference>
<dbReference type="InterPro" id="IPR008962">
    <property type="entry name" value="PapD-like_sf"/>
</dbReference>
<dbReference type="Gene3D" id="2.60.40.10">
    <property type="entry name" value="Immunoglobulins"/>
    <property type="match status" value="1"/>
</dbReference>
<dbReference type="PROSITE" id="PS50191">
    <property type="entry name" value="CRAL_TRIO"/>
    <property type="match status" value="1"/>
</dbReference>
<reference evidence="4" key="2">
    <citation type="submission" date="2025-05" db="UniProtKB">
        <authorList>
            <consortium name="EnsemblMetazoa"/>
        </authorList>
    </citation>
    <scope>IDENTIFICATION</scope>
    <source>
        <strain evidence="4">Foshan</strain>
    </source>
</reference>
<dbReference type="SUPFAM" id="SSF49354">
    <property type="entry name" value="PapD-like"/>
    <property type="match status" value="1"/>
</dbReference>
<dbReference type="InterPro" id="IPR001251">
    <property type="entry name" value="CRAL-TRIO_dom"/>
</dbReference>
<dbReference type="InterPro" id="IPR036273">
    <property type="entry name" value="CRAL/TRIO_N_dom_sf"/>
</dbReference>
<dbReference type="InterPro" id="IPR013783">
    <property type="entry name" value="Ig-like_fold"/>
</dbReference>
<evidence type="ECO:0000313" key="4">
    <source>
        <dbReference type="EnsemblMetazoa" id="AALFPA23_009198.P12622"/>
    </source>
</evidence>
<organism evidence="4 5">
    <name type="scientific">Aedes albopictus</name>
    <name type="common">Asian tiger mosquito</name>
    <name type="synonym">Stegomyia albopicta</name>
    <dbReference type="NCBI Taxonomy" id="7160"/>
    <lineage>
        <taxon>Eukaryota</taxon>
        <taxon>Metazoa</taxon>
        <taxon>Ecdysozoa</taxon>
        <taxon>Arthropoda</taxon>
        <taxon>Hexapoda</taxon>
        <taxon>Insecta</taxon>
        <taxon>Pterygota</taxon>
        <taxon>Neoptera</taxon>
        <taxon>Endopterygota</taxon>
        <taxon>Diptera</taxon>
        <taxon>Nematocera</taxon>
        <taxon>Culicoidea</taxon>
        <taxon>Culicidae</taxon>
        <taxon>Culicinae</taxon>
        <taxon>Aedini</taxon>
        <taxon>Aedes</taxon>
        <taxon>Stegomyia</taxon>
    </lineage>
</organism>
<keyword evidence="1" id="KW-0812">Transmembrane</keyword>
<sequence>MTLPDTLNPGPEVVDQLRQMFKQKMEQNAAKIPVGGFDERDMNKIMANDVWLTKFLENNDLDMKKSLEQLWDTCMWRKTANINEISEDNIRLDYVHDGIMFSRGKDVDGKAVFIFRSRLYTRGSRDLDEMKRVFIYWLERCIREANDDYITFMFELTDAGLSNVDMDLTKYIITTLKSYYPYSLNYILVYDLPWILNATFQIIKRLLPAKAVDRLKNINNKNIRDYIDEDYMLVPWGGKDDYEFKFIPEQRQPEPSLLNNNNNFVNHNNNSIKKVHFANLSSSESPMNESANSNHGNTDGEMLRIIPQNNIVFTKSGNELVGNVEIINIHKEPITYKIKTTAPEKFRVRPSTGVLSPSATVTINVVLQHGHQVITLNREKFLVMCMAFTNDLSTSSQDLADLWKNTPASSASVEQHRLKCFMPANLDDGSLRNGLPLQAGAGAGDMLGATAGYAGSGGDRSDFFHFQQAMAQLNETTQRLETQAKHNQRTQIISIVVFLLLSIAIVYILKAEIKSSVGQYH</sequence>
<feature type="domain" description="CRAL-TRIO" evidence="2">
    <location>
        <begin position="87"/>
        <end position="244"/>
    </location>
</feature>
<dbReference type="InterPro" id="IPR000535">
    <property type="entry name" value="MSP_dom"/>
</dbReference>
<dbReference type="CDD" id="cd00170">
    <property type="entry name" value="SEC14"/>
    <property type="match status" value="1"/>
</dbReference>
<dbReference type="PANTHER" id="PTHR46384">
    <property type="entry name" value="MOTILE SPERM DOMAIN-CONTAINING PROTEIN 2"/>
    <property type="match status" value="1"/>
</dbReference>
<keyword evidence="1" id="KW-0472">Membrane</keyword>
<evidence type="ECO:0000313" key="5">
    <source>
        <dbReference type="Proteomes" id="UP000069940"/>
    </source>
</evidence>
<dbReference type="EnsemblMetazoa" id="AALFPA23_009198.R12622">
    <property type="protein sequence ID" value="AALFPA23_009198.P12622"/>
    <property type="gene ID" value="AALFPA23_009198"/>
</dbReference>
<keyword evidence="5" id="KW-1185">Reference proteome</keyword>
<dbReference type="RefSeq" id="XP_062708519.1">
    <property type="nucleotide sequence ID" value="XM_062852535.1"/>
</dbReference>
<dbReference type="Proteomes" id="UP000069940">
    <property type="component" value="Unassembled WGS sequence"/>
</dbReference>
<dbReference type="SUPFAM" id="SSF46938">
    <property type="entry name" value="CRAL/TRIO N-terminal domain"/>
    <property type="match status" value="1"/>
</dbReference>
<accession>A0ABM1YHH5</accession>
<dbReference type="PANTHER" id="PTHR46384:SF1">
    <property type="entry name" value="MOTILE SPERM DOMAIN-CONTAINING PROTEIN 2"/>
    <property type="match status" value="1"/>
</dbReference>
<dbReference type="InterPro" id="IPR036865">
    <property type="entry name" value="CRAL-TRIO_dom_sf"/>
</dbReference>
<evidence type="ECO:0008006" key="6">
    <source>
        <dbReference type="Google" id="ProtNLM"/>
    </source>
</evidence>
<protein>
    <recommendedName>
        <fullName evidence="6">Major sperm protein</fullName>
    </recommendedName>
</protein>
<reference evidence="5" key="1">
    <citation type="journal article" date="2015" name="Proc. Natl. Acad. Sci. U.S.A.">
        <title>Genome sequence of the Asian Tiger mosquito, Aedes albopictus, reveals insights into its biology, genetics, and evolution.</title>
        <authorList>
            <person name="Chen X.G."/>
            <person name="Jiang X."/>
            <person name="Gu J."/>
            <person name="Xu M."/>
            <person name="Wu Y."/>
            <person name="Deng Y."/>
            <person name="Zhang C."/>
            <person name="Bonizzoni M."/>
            <person name="Dermauw W."/>
            <person name="Vontas J."/>
            <person name="Armbruster P."/>
            <person name="Huang X."/>
            <person name="Yang Y."/>
            <person name="Zhang H."/>
            <person name="He W."/>
            <person name="Peng H."/>
            <person name="Liu Y."/>
            <person name="Wu K."/>
            <person name="Chen J."/>
            <person name="Lirakis M."/>
            <person name="Topalis P."/>
            <person name="Van Leeuwen T."/>
            <person name="Hall A.B."/>
            <person name="Jiang X."/>
            <person name="Thorpe C."/>
            <person name="Mueller R.L."/>
            <person name="Sun C."/>
            <person name="Waterhouse R.M."/>
            <person name="Yan G."/>
            <person name="Tu Z.J."/>
            <person name="Fang X."/>
            <person name="James A.A."/>
        </authorList>
    </citation>
    <scope>NUCLEOTIDE SEQUENCE [LARGE SCALE GENOMIC DNA]</scope>
    <source>
        <strain evidence="5">Foshan</strain>
    </source>
</reference>
<evidence type="ECO:0000259" key="3">
    <source>
        <dbReference type="PROSITE" id="PS50202"/>
    </source>
</evidence>
<dbReference type="Pfam" id="PF00650">
    <property type="entry name" value="CRAL_TRIO"/>
    <property type="match status" value="1"/>
</dbReference>
<proteinExistence type="predicted"/>
<dbReference type="Pfam" id="PF00635">
    <property type="entry name" value="Motile_Sperm"/>
    <property type="match status" value="1"/>
</dbReference>
<evidence type="ECO:0000256" key="1">
    <source>
        <dbReference type="SAM" id="Phobius"/>
    </source>
</evidence>
<dbReference type="GeneID" id="115267615"/>
<dbReference type="InterPro" id="IPR053012">
    <property type="entry name" value="ER-organelle_contact"/>
</dbReference>
<evidence type="ECO:0000259" key="2">
    <source>
        <dbReference type="PROSITE" id="PS50191"/>
    </source>
</evidence>
<feature type="transmembrane region" description="Helical" evidence="1">
    <location>
        <begin position="492"/>
        <end position="509"/>
    </location>
</feature>
<name>A0ABM1YHH5_AEDAL</name>
<dbReference type="SUPFAM" id="SSF52087">
    <property type="entry name" value="CRAL/TRIO domain"/>
    <property type="match status" value="1"/>
</dbReference>
<dbReference type="Gene3D" id="3.40.525.10">
    <property type="entry name" value="CRAL-TRIO lipid binding domain"/>
    <property type="match status" value="1"/>
</dbReference>
<keyword evidence="1" id="KW-1133">Transmembrane helix</keyword>
<dbReference type="SMART" id="SM00516">
    <property type="entry name" value="SEC14"/>
    <property type="match status" value="1"/>
</dbReference>